<evidence type="ECO:0000313" key="1">
    <source>
        <dbReference type="EMBL" id="ASC73460.1"/>
    </source>
</evidence>
<dbReference type="Proteomes" id="UP000191901">
    <property type="component" value="Chromosome"/>
</dbReference>
<sequence length="125" mass="13828">MGSLISADTTYLTMEAYLSRDTETDTRHELVDGTLIEMPPESDENLSIAKALFLELIKHVPADHVVWGTELVGQSETRPIVTTAWVRDGHEVSRRISVTLTQLMLTAVLMIALTPHRVCRLAATG</sequence>
<dbReference type="InterPro" id="IPR012296">
    <property type="entry name" value="Nuclease_put_TT1808"/>
</dbReference>
<dbReference type="KEGG" id="hhg:XM38_044270"/>
<dbReference type="AlphaFoldDB" id="A0A1Z3HT15"/>
<protein>
    <submittedName>
        <fullName evidence="1">Uncharacterized protein</fullName>
    </submittedName>
</protein>
<name>A0A1Z3HT15_9CYAN</name>
<evidence type="ECO:0000313" key="2">
    <source>
        <dbReference type="Proteomes" id="UP000191901"/>
    </source>
</evidence>
<dbReference type="EMBL" id="CP021983">
    <property type="protein sequence ID" value="ASC73460.1"/>
    <property type="molecule type" value="Genomic_DNA"/>
</dbReference>
<dbReference type="RefSeq" id="WP_080811463.1">
    <property type="nucleotide sequence ID" value="NZ_CP021983.2"/>
</dbReference>
<proteinExistence type="predicted"/>
<keyword evidence="2" id="KW-1185">Reference proteome</keyword>
<dbReference type="Gene3D" id="3.90.1570.10">
    <property type="entry name" value="tt1808, chain A"/>
    <property type="match status" value="1"/>
</dbReference>
<accession>A0A1Z3HT15</accession>
<organism evidence="1 2">
    <name type="scientific">Halomicronema hongdechloris C2206</name>
    <dbReference type="NCBI Taxonomy" id="1641165"/>
    <lineage>
        <taxon>Bacteria</taxon>
        <taxon>Bacillati</taxon>
        <taxon>Cyanobacteriota</taxon>
        <taxon>Cyanophyceae</taxon>
        <taxon>Nodosilineales</taxon>
        <taxon>Nodosilineaceae</taxon>
        <taxon>Halomicronema</taxon>
    </lineage>
</organism>
<gene>
    <name evidence="1" type="ORF">XM38_044270</name>
</gene>
<reference evidence="1 2" key="1">
    <citation type="journal article" date="2016" name="Biochim. Biophys. Acta">
        <title>Characterization of red-shifted phycobilisomes isolated from the chlorophyll f-containing cyanobacterium Halomicronema hongdechloris.</title>
        <authorList>
            <person name="Li Y."/>
            <person name="Lin Y."/>
            <person name="Garvey C.J."/>
            <person name="Birch D."/>
            <person name="Corkery R.W."/>
            <person name="Loughlin P.C."/>
            <person name="Scheer H."/>
            <person name="Willows R.D."/>
            <person name="Chen M."/>
        </authorList>
    </citation>
    <scope>NUCLEOTIDE SEQUENCE [LARGE SCALE GENOMIC DNA]</scope>
    <source>
        <strain evidence="1 2">C2206</strain>
    </source>
</reference>